<dbReference type="SUPFAM" id="SSF52540">
    <property type="entry name" value="P-loop containing nucleoside triphosphate hydrolases"/>
    <property type="match status" value="1"/>
</dbReference>
<feature type="domain" description="Helicase ATP-binding" evidence="14">
    <location>
        <begin position="184"/>
        <end position="436"/>
    </location>
</feature>
<dbReference type="PANTHER" id="PTHR11472:SF34">
    <property type="entry name" value="REGULATOR OF TELOMERE ELONGATION HELICASE 1"/>
    <property type="match status" value="1"/>
</dbReference>
<evidence type="ECO:0000256" key="5">
    <source>
        <dbReference type="ARBA" id="ARBA00022801"/>
    </source>
</evidence>
<dbReference type="Pfam" id="PF13307">
    <property type="entry name" value="Helicase_C_2"/>
    <property type="match status" value="1"/>
</dbReference>
<sequence length="784" mass="91501">MQEQLPVIKVSVRNLVEFILRSGDIDNRISLGQRADAMQEGSRMHRKIQRRMGASYQAEVPLAIQIETAKYVLLVEGRADGIILEEQVTVDEIKGVYQNLEYLEKPVAVHKAQAMCYAYIYASQHELEEISVQMTYCNLDTEEIRRFKETFLLFDLENWFYTLIGQYAKWADFQVEWKKRMVSSITDLQFPYAYRRGQKELAGDVYRTILRKKNLFIQAPTGTGKTLSTIFPSVKAVGEGLADKIFYLTAKTITGTVARETFSLLEEHGYRAKIIQITAKEKMCLCEEMDCNPIHCPYAKGHYDRVNDAVYDLLMKQDLFSREVLLEQAENYQVCPFEMSLDAAIWSDDIICDYNYAFDPNVYLKRFFGEGQKGDYIFLVDEAHNLVERGREMYSAELYKEDFLAMRKLLKDQDDKLIKALTRCNQIFLEYKRECDTCMVCEDDISLFIFALMRLAERLDLFLRKQREHPKKKEILEFYLNLRNFLNIYERVDERYVIYTEHEADGRFKMRLFCVDPSYNLQECLDKGKSTIFFSATLLPVQYYKEMLSTREDNYAIYAQTSFEEEQKLLLIGKDVSSRYKRRNESEFQKMAAYIADITAAKAGNYMVFFPSYKMLDEVYEQFLKIAPVEVQLLKQESGMTEVEREEFLQAFANGSKDALVAFCVLGGIFGEGIDLKQEQLIGAVIIGTGLPQIGNEREILKAYYDKKADEGFDYAYRYPGMNKVLQAAGRVIRTIDDRGVIALLDERFLESSNQRLFPREWTKYQICDMDNVSRKLSDFWQQF</sequence>
<dbReference type="InterPro" id="IPR045028">
    <property type="entry name" value="DinG/Rad3-like"/>
</dbReference>
<dbReference type="SMART" id="SM00488">
    <property type="entry name" value="DEXDc2"/>
    <property type="match status" value="1"/>
</dbReference>
<dbReference type="GO" id="GO:0003677">
    <property type="term" value="F:DNA binding"/>
    <property type="evidence" value="ECO:0007669"/>
    <property type="project" value="UniProtKB-KW"/>
</dbReference>
<evidence type="ECO:0000313" key="15">
    <source>
        <dbReference type="EMBL" id="MBC5715055.1"/>
    </source>
</evidence>
<dbReference type="EMBL" id="JACOPH010000013">
    <property type="protein sequence ID" value="MBC5715055.1"/>
    <property type="molecule type" value="Genomic_DNA"/>
</dbReference>
<keyword evidence="3" id="KW-0547">Nucleotide-binding</keyword>
<dbReference type="Gene3D" id="1.10.30.20">
    <property type="entry name" value="Bacterial XPD DNA helicase, FeS cluster domain"/>
    <property type="match status" value="1"/>
</dbReference>
<dbReference type="GO" id="GO:0051539">
    <property type="term" value="F:4 iron, 4 sulfur cluster binding"/>
    <property type="evidence" value="ECO:0007669"/>
    <property type="project" value="UniProtKB-KW"/>
</dbReference>
<protein>
    <submittedName>
        <fullName evidence="15">ATP-dependent DNA helicase</fullName>
    </submittedName>
</protein>
<dbReference type="InterPro" id="IPR006554">
    <property type="entry name" value="Helicase-like_DEXD_c2"/>
</dbReference>
<comment type="caution">
    <text evidence="15">The sequence shown here is derived from an EMBL/GenBank/DDBJ whole genome shotgun (WGS) entry which is preliminary data.</text>
</comment>
<evidence type="ECO:0000256" key="3">
    <source>
        <dbReference type="ARBA" id="ARBA00022741"/>
    </source>
</evidence>
<dbReference type="PROSITE" id="PS51193">
    <property type="entry name" value="HELICASE_ATP_BIND_2"/>
    <property type="match status" value="1"/>
</dbReference>
<dbReference type="Gene3D" id="1.10.275.40">
    <property type="match status" value="1"/>
</dbReference>
<dbReference type="InterPro" id="IPR010614">
    <property type="entry name" value="RAD3-like_helicase_DEAD"/>
</dbReference>
<dbReference type="Gene3D" id="3.40.50.300">
    <property type="entry name" value="P-loop containing nucleotide triphosphate hydrolases"/>
    <property type="match status" value="2"/>
</dbReference>
<dbReference type="InterPro" id="IPR014013">
    <property type="entry name" value="Helic_SF1/SF2_ATP-bd_DinG/Rad3"/>
</dbReference>
<evidence type="ECO:0000256" key="8">
    <source>
        <dbReference type="ARBA" id="ARBA00023004"/>
    </source>
</evidence>
<reference evidence="15" key="1">
    <citation type="submission" date="2020-08" db="EMBL/GenBank/DDBJ databases">
        <title>Genome public.</title>
        <authorList>
            <person name="Liu C."/>
            <person name="Sun Q."/>
        </authorList>
    </citation>
    <scope>NUCLEOTIDE SEQUENCE</scope>
    <source>
        <strain evidence="15">BX1005</strain>
    </source>
</reference>
<keyword evidence="9" id="KW-0411">Iron-sulfur</keyword>
<proteinExistence type="inferred from homology"/>
<dbReference type="GO" id="GO:0016818">
    <property type="term" value="F:hydrolase activity, acting on acid anhydrides, in phosphorus-containing anhydrides"/>
    <property type="evidence" value="ECO:0007669"/>
    <property type="project" value="InterPro"/>
</dbReference>
<evidence type="ECO:0000256" key="1">
    <source>
        <dbReference type="ARBA" id="ARBA00022485"/>
    </source>
</evidence>
<comment type="similarity">
    <text evidence="13">Belongs to the helicase family. DinG subfamily.</text>
</comment>
<dbReference type="SMART" id="SM00491">
    <property type="entry name" value="HELICc2"/>
    <property type="match status" value="1"/>
</dbReference>
<gene>
    <name evidence="15" type="ORF">H8S17_12745</name>
</gene>
<keyword evidence="12" id="KW-0413">Isomerase</keyword>
<keyword evidence="1" id="KW-0004">4Fe-4S</keyword>
<dbReference type="Gene3D" id="3.90.320.10">
    <property type="match status" value="1"/>
</dbReference>
<organism evidence="15 16">
    <name type="scientific">Roseburia zhanii</name>
    <dbReference type="NCBI Taxonomy" id="2763064"/>
    <lineage>
        <taxon>Bacteria</taxon>
        <taxon>Bacillati</taxon>
        <taxon>Bacillota</taxon>
        <taxon>Clostridia</taxon>
        <taxon>Lachnospirales</taxon>
        <taxon>Lachnospiraceae</taxon>
        <taxon>Roseburia</taxon>
    </lineage>
</organism>
<evidence type="ECO:0000256" key="12">
    <source>
        <dbReference type="ARBA" id="ARBA00023235"/>
    </source>
</evidence>
<keyword evidence="8" id="KW-0408">Iron</keyword>
<keyword evidence="16" id="KW-1185">Reference proteome</keyword>
<keyword evidence="6 15" id="KW-0347">Helicase</keyword>
<evidence type="ECO:0000256" key="11">
    <source>
        <dbReference type="ARBA" id="ARBA00023204"/>
    </source>
</evidence>
<dbReference type="PANTHER" id="PTHR11472">
    <property type="entry name" value="DNA REPAIR DEAD HELICASE RAD3/XP-D SUBFAMILY MEMBER"/>
    <property type="match status" value="1"/>
</dbReference>
<dbReference type="Pfam" id="PF06733">
    <property type="entry name" value="DEAD_2"/>
    <property type="match status" value="1"/>
</dbReference>
<evidence type="ECO:0000313" key="16">
    <source>
        <dbReference type="Proteomes" id="UP000606720"/>
    </source>
</evidence>
<name>A0A923LQ28_9FIRM</name>
<dbReference type="AlphaFoldDB" id="A0A923LQ28"/>
<keyword evidence="2" id="KW-0479">Metal-binding</keyword>
<evidence type="ECO:0000256" key="9">
    <source>
        <dbReference type="ARBA" id="ARBA00023014"/>
    </source>
</evidence>
<dbReference type="GO" id="GO:0046872">
    <property type="term" value="F:metal ion binding"/>
    <property type="evidence" value="ECO:0007669"/>
    <property type="project" value="UniProtKB-KW"/>
</dbReference>
<evidence type="ECO:0000256" key="10">
    <source>
        <dbReference type="ARBA" id="ARBA00023125"/>
    </source>
</evidence>
<dbReference type="GO" id="GO:0006281">
    <property type="term" value="P:DNA repair"/>
    <property type="evidence" value="ECO:0007669"/>
    <property type="project" value="UniProtKB-KW"/>
</dbReference>
<evidence type="ECO:0000259" key="14">
    <source>
        <dbReference type="PROSITE" id="PS51193"/>
    </source>
</evidence>
<evidence type="ECO:0000256" key="4">
    <source>
        <dbReference type="ARBA" id="ARBA00022763"/>
    </source>
</evidence>
<evidence type="ECO:0000256" key="13">
    <source>
        <dbReference type="ARBA" id="ARBA00038058"/>
    </source>
</evidence>
<dbReference type="Proteomes" id="UP000606720">
    <property type="component" value="Unassembled WGS sequence"/>
</dbReference>
<dbReference type="RefSeq" id="WP_186867588.1">
    <property type="nucleotide sequence ID" value="NZ_JACOPH010000013.1"/>
</dbReference>
<dbReference type="InterPro" id="IPR011604">
    <property type="entry name" value="PDDEXK-like_dom_sf"/>
</dbReference>
<accession>A0A923LQ28</accession>
<evidence type="ECO:0000256" key="2">
    <source>
        <dbReference type="ARBA" id="ARBA00022723"/>
    </source>
</evidence>
<evidence type="ECO:0000256" key="6">
    <source>
        <dbReference type="ARBA" id="ARBA00022806"/>
    </source>
</evidence>
<dbReference type="GO" id="GO:0003678">
    <property type="term" value="F:DNA helicase activity"/>
    <property type="evidence" value="ECO:0007669"/>
    <property type="project" value="InterPro"/>
</dbReference>
<dbReference type="InterPro" id="IPR027417">
    <property type="entry name" value="P-loop_NTPase"/>
</dbReference>
<keyword evidence="5" id="KW-0378">Hydrolase</keyword>
<dbReference type="GO" id="GO:0005524">
    <property type="term" value="F:ATP binding"/>
    <property type="evidence" value="ECO:0007669"/>
    <property type="project" value="UniProtKB-KW"/>
</dbReference>
<evidence type="ECO:0000256" key="7">
    <source>
        <dbReference type="ARBA" id="ARBA00022840"/>
    </source>
</evidence>
<keyword evidence="4" id="KW-0227">DNA damage</keyword>
<dbReference type="InterPro" id="IPR042493">
    <property type="entry name" value="XPD_DNA_FeS"/>
</dbReference>
<dbReference type="InterPro" id="IPR006555">
    <property type="entry name" value="ATP-dep_Helicase_C"/>
</dbReference>
<keyword evidence="10" id="KW-0238">DNA-binding</keyword>
<keyword evidence="11" id="KW-0234">DNA repair</keyword>
<keyword evidence="7" id="KW-0067">ATP-binding</keyword>